<dbReference type="Proteomes" id="UP001234585">
    <property type="component" value="Plasmid unnamed7"/>
</dbReference>
<keyword evidence="1" id="KW-0732">Signal</keyword>
<dbReference type="PROSITE" id="PS51257">
    <property type="entry name" value="PROKAR_LIPOPROTEIN"/>
    <property type="match status" value="1"/>
</dbReference>
<name>A0AA50CU17_9HYPH</name>
<sequence>MKRLLQASLIAGTSFLAVSTAQAACSCGGVQNIVSRAQDNINSHTTSVGQQIADTILKGVAQLSAYQTRSDEANKRVQDSVQMAETIRQRQLARAAAEGGRYDPAVSACVDLSGIFSMGRKSEGATGYGGNDVANASRNWSYGNEDIGAPVAQGGLAIANAIITDRDASRNVGGYADPTSDVRLLTEAITLDTSESDVSKAYVRMINNLVDPIPAKPVTSEEMKTPAGVAQVAARQIDATRRSAAHGVLAYLGDIAAPTGGTALADWAKKAASDSYPYEIGEHVSELQAIDIFVRSRFANPDWHQKLASMSPEAVQREQLLAQTLNLHVDWMRFGLERRQATAIAALLASELDGRDSRTTASLASAQ</sequence>
<feature type="chain" id="PRO_5041307605" evidence="1">
    <location>
        <begin position="24"/>
        <end position="367"/>
    </location>
</feature>
<evidence type="ECO:0000313" key="3">
    <source>
        <dbReference type="Proteomes" id="UP001234585"/>
    </source>
</evidence>
<geneLocation type="plasmid" evidence="2 3">
    <name>unnamed7</name>
</geneLocation>
<dbReference type="EMBL" id="CP132309">
    <property type="protein sequence ID" value="WLS01377.1"/>
    <property type="molecule type" value="Genomic_DNA"/>
</dbReference>
<dbReference type="RefSeq" id="WP_306041819.1">
    <property type="nucleotide sequence ID" value="NZ_CP132309.1"/>
</dbReference>
<reference evidence="2 3" key="1">
    <citation type="submission" date="2023-08" db="EMBL/GenBank/DDBJ databases">
        <title>Pathogen: clinical or host-associated sample.</title>
        <authorList>
            <person name="Hergert J."/>
            <person name="Casey R."/>
            <person name="Wagner J."/>
            <person name="Young E.L."/>
            <person name="Oakeson K.F."/>
        </authorList>
    </citation>
    <scope>NUCLEOTIDE SEQUENCE [LARGE SCALE GENOMIC DNA]</scope>
    <source>
        <strain evidence="2 3">1760953</strain>
        <plasmid evidence="2 3">unnamed7</plasmid>
    </source>
</reference>
<keyword evidence="3" id="KW-1185">Reference proteome</keyword>
<accession>A0AA50CU17</accession>
<keyword evidence="2" id="KW-0614">Plasmid</keyword>
<protein>
    <submittedName>
        <fullName evidence="2">Uncharacterized protein</fullName>
    </submittedName>
</protein>
<evidence type="ECO:0000256" key="1">
    <source>
        <dbReference type="SAM" id="SignalP"/>
    </source>
</evidence>
<feature type="signal peptide" evidence="1">
    <location>
        <begin position="1"/>
        <end position="23"/>
    </location>
</feature>
<organism evidence="2 3">
    <name type="scientific">Shinella sumterensis</name>
    <dbReference type="NCBI Taxonomy" id="1967501"/>
    <lineage>
        <taxon>Bacteria</taxon>
        <taxon>Pseudomonadati</taxon>
        <taxon>Pseudomonadota</taxon>
        <taxon>Alphaproteobacteria</taxon>
        <taxon>Hyphomicrobiales</taxon>
        <taxon>Rhizobiaceae</taxon>
        <taxon>Shinella</taxon>
    </lineage>
</organism>
<proteinExistence type="predicted"/>
<dbReference type="AlphaFoldDB" id="A0AA50CU17"/>
<gene>
    <name evidence="2" type="ORF">Q9313_28685</name>
</gene>
<evidence type="ECO:0000313" key="2">
    <source>
        <dbReference type="EMBL" id="WLS01377.1"/>
    </source>
</evidence>